<feature type="domain" description="NID" evidence="11">
    <location>
        <begin position="260"/>
        <end position="348"/>
    </location>
</feature>
<evidence type="ECO:0000259" key="11">
    <source>
        <dbReference type="Pfam" id="PF07292"/>
    </source>
</evidence>
<evidence type="ECO:0000256" key="5">
    <source>
        <dbReference type="ARBA" id="ARBA00022490"/>
    </source>
</evidence>
<dbReference type="Gene3D" id="3.30.70.330">
    <property type="match status" value="1"/>
</dbReference>
<keyword evidence="6" id="KW-0964">Secreted</keyword>
<name>A0ABD1KQC4_9TELE</name>
<accession>A0ABD1KQC4</accession>
<dbReference type="EMBL" id="JBHFQA010000003">
    <property type="protein sequence ID" value="KAL2101369.1"/>
    <property type="molecule type" value="Genomic_DNA"/>
</dbReference>
<dbReference type="GO" id="GO:0045088">
    <property type="term" value="P:regulation of innate immune response"/>
    <property type="evidence" value="ECO:0007669"/>
    <property type="project" value="UniProtKB-ARBA"/>
</dbReference>
<dbReference type="PANTHER" id="PTHR15225:SF1">
    <property type="entry name" value="INTERFERON-INDUCED 35 KDA PROTEIN"/>
    <property type="match status" value="1"/>
</dbReference>
<dbReference type="GO" id="GO:0005615">
    <property type="term" value="C:extracellular space"/>
    <property type="evidence" value="ECO:0007669"/>
    <property type="project" value="UniProtKB-ARBA"/>
</dbReference>
<evidence type="ECO:0000313" key="13">
    <source>
        <dbReference type="Proteomes" id="UP001591681"/>
    </source>
</evidence>
<reference evidence="12 13" key="1">
    <citation type="submission" date="2024-09" db="EMBL/GenBank/DDBJ databases">
        <title>A chromosome-level genome assembly of Gray's grenadier anchovy, Coilia grayii.</title>
        <authorList>
            <person name="Fu Z."/>
        </authorList>
    </citation>
    <scope>NUCLEOTIDE SEQUENCE [LARGE SCALE GENOMIC DNA]</scope>
    <source>
        <strain evidence="12">G4</strain>
        <tissue evidence="12">Muscle</tissue>
    </source>
</reference>
<dbReference type="InterPro" id="IPR009909">
    <property type="entry name" value="Nmi/IFP35_dom"/>
</dbReference>
<dbReference type="InterPro" id="IPR012677">
    <property type="entry name" value="Nucleotide-bd_a/b_plait_sf"/>
</dbReference>
<evidence type="ECO:0000256" key="3">
    <source>
        <dbReference type="ARBA" id="ARBA00004613"/>
    </source>
</evidence>
<evidence type="ECO:0000256" key="4">
    <source>
        <dbReference type="ARBA" id="ARBA00010081"/>
    </source>
</evidence>
<dbReference type="AlphaFoldDB" id="A0ABD1KQC4"/>
<comment type="subcellular location">
    <subcellularLocation>
        <location evidence="2">Cytoplasm</location>
    </subcellularLocation>
    <subcellularLocation>
        <location evidence="1">Nucleus</location>
    </subcellularLocation>
    <subcellularLocation>
        <location evidence="3">Secreted</location>
    </subcellularLocation>
</comment>
<evidence type="ECO:0000256" key="7">
    <source>
        <dbReference type="ARBA" id="ARBA00022588"/>
    </source>
</evidence>
<evidence type="ECO:0000256" key="10">
    <source>
        <dbReference type="SAM" id="Coils"/>
    </source>
</evidence>
<evidence type="ECO:0000256" key="6">
    <source>
        <dbReference type="ARBA" id="ARBA00022525"/>
    </source>
</evidence>
<proteinExistence type="inferred from homology"/>
<evidence type="ECO:0000256" key="8">
    <source>
        <dbReference type="ARBA" id="ARBA00022859"/>
    </source>
</evidence>
<comment type="caution">
    <text evidence="12">The sequence shown here is derived from an EMBL/GenBank/DDBJ whole genome shotgun (WGS) entry which is preliminary data.</text>
</comment>
<evidence type="ECO:0000256" key="2">
    <source>
        <dbReference type="ARBA" id="ARBA00004496"/>
    </source>
</evidence>
<dbReference type="Proteomes" id="UP001591681">
    <property type="component" value="Unassembled WGS sequence"/>
</dbReference>
<feature type="coiled-coil region" evidence="10">
    <location>
        <begin position="91"/>
        <end position="118"/>
    </location>
</feature>
<keyword evidence="13" id="KW-1185">Reference proteome</keyword>
<comment type="similarity">
    <text evidence="4">Belongs to the NMI family.</text>
</comment>
<evidence type="ECO:0000256" key="1">
    <source>
        <dbReference type="ARBA" id="ARBA00004123"/>
    </source>
</evidence>
<evidence type="ECO:0000256" key="9">
    <source>
        <dbReference type="ARBA" id="ARBA00023242"/>
    </source>
</evidence>
<dbReference type="GO" id="GO:0005634">
    <property type="term" value="C:nucleus"/>
    <property type="evidence" value="ECO:0007669"/>
    <property type="project" value="UniProtKB-SubCell"/>
</dbReference>
<feature type="domain" description="NID" evidence="11">
    <location>
        <begin position="161"/>
        <end position="249"/>
    </location>
</feature>
<organism evidence="12 13">
    <name type="scientific">Coilia grayii</name>
    <name type="common">Gray's grenadier anchovy</name>
    <dbReference type="NCBI Taxonomy" id="363190"/>
    <lineage>
        <taxon>Eukaryota</taxon>
        <taxon>Metazoa</taxon>
        <taxon>Chordata</taxon>
        <taxon>Craniata</taxon>
        <taxon>Vertebrata</taxon>
        <taxon>Euteleostomi</taxon>
        <taxon>Actinopterygii</taxon>
        <taxon>Neopterygii</taxon>
        <taxon>Teleostei</taxon>
        <taxon>Clupei</taxon>
        <taxon>Clupeiformes</taxon>
        <taxon>Clupeoidei</taxon>
        <taxon>Engraulidae</taxon>
        <taxon>Coilinae</taxon>
        <taxon>Coilia</taxon>
    </lineage>
</organism>
<dbReference type="GO" id="GO:0045087">
    <property type="term" value="P:innate immune response"/>
    <property type="evidence" value="ECO:0007669"/>
    <property type="project" value="UniProtKB-KW"/>
</dbReference>
<dbReference type="FunFam" id="3.30.70.330:FF:000300">
    <property type="entry name" value="Interferon-induced protein 35"/>
    <property type="match status" value="1"/>
</dbReference>
<dbReference type="PANTHER" id="PTHR15225">
    <property type="entry name" value="INTERFERON-INDUCED PROTEIN 35/NMI N-MYC/STAT INTERACTING PROTEIN"/>
    <property type="match status" value="1"/>
</dbReference>
<keyword evidence="7" id="KW-0399">Innate immunity</keyword>
<evidence type="ECO:0000313" key="12">
    <source>
        <dbReference type="EMBL" id="KAL2101369.1"/>
    </source>
</evidence>
<keyword evidence="8" id="KW-0391">Immunity</keyword>
<keyword evidence="9" id="KW-0539">Nucleus</keyword>
<sequence>MMSSEEDFSLVSPESELQKIHDEISTCKKTYERILNDQKILSESRDSNLHYAQQFDKRCATLKAALIAEEKRQDESLEMEKRKVTALLEEQQVLRTQIQTVQQDIQQLELTNHSLRQQSDVSTAVPERKVIFKGQISDRDDSSGSFDIKPRIVYPMEGGTALITFEEETVAQNILKLKDHEVQLEGNVTLNVQALPVHLMVPNYVELDTQVCPRRVLVSNLPKMESEDRLLDKLELHFSKTRNGGGEVEETDILPDSGNVVITFVENNIAKGLTDKQDHEVETERGKRHKVKVTPFLNGKIAALQTRETMCQRSVLLTGIPTIMDQDSLQDQLEIHFQKTSNGGGEVDAIVYSPVGQQTLAVFDGDSPIEGQSM</sequence>
<keyword evidence="10" id="KW-0175">Coiled coil</keyword>
<protein>
    <recommendedName>
        <fullName evidence="11">NID domain-containing protein</fullName>
    </recommendedName>
</protein>
<keyword evidence="5" id="KW-0963">Cytoplasm</keyword>
<dbReference type="Pfam" id="PF07292">
    <property type="entry name" value="NID"/>
    <property type="match status" value="2"/>
</dbReference>
<gene>
    <name evidence="12" type="ORF">ACEWY4_003130</name>
</gene>
<dbReference type="GO" id="GO:0005737">
    <property type="term" value="C:cytoplasm"/>
    <property type="evidence" value="ECO:0007669"/>
    <property type="project" value="UniProtKB-SubCell"/>
</dbReference>